<comment type="caution">
    <text evidence="2">The sequence shown here is derived from an EMBL/GenBank/DDBJ whole genome shotgun (WGS) entry which is preliminary data.</text>
</comment>
<dbReference type="AlphaFoldDB" id="A0A093W2W3"/>
<name>A0A093W2W3_TALMA</name>
<dbReference type="eggNOG" id="KOG0703">
    <property type="taxonomic scope" value="Eukaryota"/>
</dbReference>
<evidence type="ECO:0000313" key="2">
    <source>
        <dbReference type="EMBL" id="KFX53216.1"/>
    </source>
</evidence>
<feature type="compositionally biased region" description="Polar residues" evidence="1">
    <location>
        <begin position="338"/>
        <end position="360"/>
    </location>
</feature>
<dbReference type="EMBL" id="JPOX01000001">
    <property type="protein sequence ID" value="KFX53216.1"/>
    <property type="molecule type" value="Genomic_DNA"/>
</dbReference>
<feature type="compositionally biased region" description="Polar residues" evidence="1">
    <location>
        <begin position="274"/>
        <end position="288"/>
    </location>
</feature>
<feature type="compositionally biased region" description="Low complexity" evidence="1">
    <location>
        <begin position="366"/>
        <end position="380"/>
    </location>
</feature>
<dbReference type="InterPro" id="IPR044520">
    <property type="entry name" value="ARF_GAP_AGD5/15"/>
</dbReference>
<gene>
    <name evidence="2" type="ORF">GQ26_0010790</name>
</gene>
<sequence length="497" mass="51036">MGLMESRYWEAKLAPGHVPSESKIENFIRTKYESKRWVMDGPMPDPSTLGNDDDTPLAVVQERAKLERSASQRASVSSQPPARRQPQPSIDFFGDDDAISPPARPSTTGPTTVARPLPPPSSVQPAAAKQTKPADSLLGLDFFGSTQSTPASRPGSAAPTPGSQAGASRPDLKQSILSLYATAPKPQPTSAQHDRTSSFGTTASGQSNVNSLTDAFSGLTFPSGTSTKPQQKSQSPSNDLFAGLTGFGGPNSHPVASRVTSPASTGRAGLFDSIASNTQSSKPATTTCTSISSNGLDFGFAQNFTSPVSQPAKPTPPAPSVSNDLFDLAAPSQPTSPPAYSQPTSSVFNLSSSTISTQPAQKAAPTTSTSNVTSMFSSSSIDPWGGNAWSTPDPAPAPPAVKPTTAAQSSITDSMRMPDTLTSRDIGAGWGVPAASTTTATTTTTTTSAATVAPEDDFGGWTSAAPVSNTTTTASSGNKPAAGGFAANDDLFSNVWE</sequence>
<evidence type="ECO:0000256" key="1">
    <source>
        <dbReference type="SAM" id="MobiDB-lite"/>
    </source>
</evidence>
<dbReference type="PANTHER" id="PTHR46419:SF2">
    <property type="entry name" value="ADP-RIBOSYLATION FACTOR GTPASE-ACTIVATING PROTEIN AGD5"/>
    <property type="match status" value="1"/>
</dbReference>
<evidence type="ECO:0008006" key="3">
    <source>
        <dbReference type="Google" id="ProtNLM"/>
    </source>
</evidence>
<reference evidence="2" key="1">
    <citation type="journal article" date="2014" name="PLoS Genet.">
        <title>Signature Gene Expression Reveals Novel Clues to the Molecular Mechanisms of Dimorphic Transition in Penicillium marneffei.</title>
        <authorList>
            <person name="Yang E."/>
            <person name="Wang G."/>
            <person name="Cai J."/>
            <person name="Woo P.C."/>
            <person name="Lau S.K."/>
            <person name="Yuen K.-Y."/>
            <person name="Chow W.-N."/>
            <person name="Lin X."/>
        </authorList>
    </citation>
    <scope>NUCLEOTIDE SEQUENCE [LARGE SCALE GENOMIC DNA]</scope>
    <source>
        <strain evidence="2">PM1</strain>
    </source>
</reference>
<proteinExistence type="predicted"/>
<feature type="region of interest" description="Disordered" evidence="1">
    <location>
        <begin position="37"/>
        <end position="56"/>
    </location>
</feature>
<dbReference type="HOGENOM" id="CLU_023062_3_3_1"/>
<feature type="region of interest" description="Disordered" evidence="1">
    <location>
        <begin position="300"/>
        <end position="418"/>
    </location>
</feature>
<protein>
    <recommendedName>
        <fullName evidence="3">Arf-GAP domain-containing protein</fullName>
    </recommendedName>
</protein>
<feature type="compositionally biased region" description="Low complexity" evidence="1">
    <location>
        <begin position="71"/>
        <end position="89"/>
    </location>
</feature>
<accession>A0A093W2W3</accession>
<dbReference type="GO" id="GO:0005096">
    <property type="term" value="F:GTPase activator activity"/>
    <property type="evidence" value="ECO:0007669"/>
    <property type="project" value="InterPro"/>
</dbReference>
<feature type="compositionally biased region" description="Polar residues" evidence="1">
    <location>
        <begin position="197"/>
        <end position="224"/>
    </location>
</feature>
<feature type="region of interest" description="Disordered" evidence="1">
    <location>
        <begin position="453"/>
        <end position="497"/>
    </location>
</feature>
<organism evidence="2">
    <name type="scientific">Talaromyces marneffei PM1</name>
    <dbReference type="NCBI Taxonomy" id="1077442"/>
    <lineage>
        <taxon>Eukaryota</taxon>
        <taxon>Fungi</taxon>
        <taxon>Dikarya</taxon>
        <taxon>Ascomycota</taxon>
        <taxon>Pezizomycotina</taxon>
        <taxon>Eurotiomycetes</taxon>
        <taxon>Eurotiomycetidae</taxon>
        <taxon>Eurotiales</taxon>
        <taxon>Trichocomaceae</taxon>
        <taxon>Talaromyces</taxon>
        <taxon>Talaromyces sect. Talaromyces</taxon>
    </lineage>
</organism>
<feature type="region of interest" description="Disordered" evidence="1">
    <location>
        <begin position="65"/>
        <end position="288"/>
    </location>
</feature>
<feature type="compositionally biased region" description="Low complexity" evidence="1">
    <location>
        <begin position="225"/>
        <end position="237"/>
    </location>
</feature>
<feature type="compositionally biased region" description="Polar residues" evidence="1">
    <location>
        <begin position="465"/>
        <end position="478"/>
    </location>
</feature>
<dbReference type="PANTHER" id="PTHR46419">
    <property type="entry name" value="ADP-RIBOSYLATION FACTOR GTPASE-ACTIVATING PROTEIN AGD5"/>
    <property type="match status" value="1"/>
</dbReference>